<reference evidence="3" key="1">
    <citation type="submission" date="2022-04" db="EMBL/GenBank/DDBJ databases">
        <title>Tomato heritable bacteria conferring resistance against bacterial wilt.</title>
        <authorList>
            <person name="Yin J."/>
        </authorList>
    </citation>
    <scope>NUCLEOTIDE SEQUENCE</scope>
    <source>
        <strain evidence="3">Cra20</strain>
    </source>
</reference>
<feature type="chain" id="PRO_5046944108" evidence="2">
    <location>
        <begin position="19"/>
        <end position="427"/>
    </location>
</feature>
<organism evidence="3">
    <name type="scientific">Sphingomonas psychrotolerans</name>
    <dbReference type="NCBI Taxonomy" id="1327635"/>
    <lineage>
        <taxon>Bacteria</taxon>
        <taxon>Pseudomonadati</taxon>
        <taxon>Pseudomonadota</taxon>
        <taxon>Alphaproteobacteria</taxon>
        <taxon>Sphingomonadales</taxon>
        <taxon>Sphingomonadaceae</taxon>
        <taxon>Sphingomonas</taxon>
    </lineage>
</organism>
<evidence type="ECO:0000256" key="2">
    <source>
        <dbReference type="SAM" id="SignalP"/>
    </source>
</evidence>
<sequence length="427" mass="45396">MPLLAVAAVTLLPGGAAAQVTTPNAADAQRLLGLSGQYRSSYGHELSVTGAADGLVRVAADGERMTLQLHADHVLRGNVTVTDPRERKERVGPVTIKLDGAPRLLSGSIVDRAENSVGFAWSACRTTDTRFSARFSGVDLWLAPRSVNVSGGKTVIFLSVQNMGWTRTLATSPVTMRLQDAQGTAEAVGQLYMNGPQPASTLIPPCEDFVIGFTFDRPLRKEGKASLTANGLSRLAWLIRPGNASETFRDAAPADPWVPPAEPAPPKTDGGTTAPRPDVPPSPSPSPLPLPSPSPSPSPGPAPGWPVPTGGDFRQVAKWDVRLDRIELPRDDDLVHVYLTFRNASHGVLWQTQGVQVRLGSDDGVTEQNGQSLRSVEGPPILFDRPPAVDPGAELKAKFVFSRRSGTNPARVTVIEGDRRAEFAAGS</sequence>
<accession>A0ABU3N3B5</accession>
<keyword evidence="2" id="KW-0732">Signal</keyword>
<evidence type="ECO:0000313" key="3">
    <source>
        <dbReference type="EMBL" id="MDT8758766.1"/>
    </source>
</evidence>
<protein>
    <submittedName>
        <fullName evidence="3">Uncharacterized protein</fullName>
    </submittedName>
</protein>
<feature type="compositionally biased region" description="Pro residues" evidence="1">
    <location>
        <begin position="256"/>
        <end position="266"/>
    </location>
</feature>
<feature type="region of interest" description="Disordered" evidence="1">
    <location>
        <begin position="247"/>
        <end position="311"/>
    </location>
</feature>
<name>A0ABU3N3B5_9SPHN</name>
<comment type="caution">
    <text evidence="3">The sequence shown here is derived from an EMBL/GenBank/DDBJ whole genome shotgun (WGS) entry which is preliminary data.</text>
</comment>
<evidence type="ECO:0000256" key="1">
    <source>
        <dbReference type="SAM" id="MobiDB-lite"/>
    </source>
</evidence>
<dbReference type="EMBL" id="JALMLT010000002">
    <property type="protein sequence ID" value="MDT8758766.1"/>
    <property type="molecule type" value="Genomic_DNA"/>
</dbReference>
<proteinExistence type="predicted"/>
<gene>
    <name evidence="3" type="ORF">MZO42_08650</name>
</gene>
<feature type="compositionally biased region" description="Pro residues" evidence="1">
    <location>
        <begin position="277"/>
        <end position="306"/>
    </location>
</feature>
<feature type="signal peptide" evidence="2">
    <location>
        <begin position="1"/>
        <end position="18"/>
    </location>
</feature>